<keyword evidence="3" id="KW-1185">Reference proteome</keyword>
<keyword evidence="1" id="KW-0732">Signal</keyword>
<organism evidence="2 3">
    <name type="scientific">Taibaiella lutea</name>
    <dbReference type="NCBI Taxonomy" id="2608001"/>
    <lineage>
        <taxon>Bacteria</taxon>
        <taxon>Pseudomonadati</taxon>
        <taxon>Bacteroidota</taxon>
        <taxon>Chitinophagia</taxon>
        <taxon>Chitinophagales</taxon>
        <taxon>Chitinophagaceae</taxon>
        <taxon>Taibaiella</taxon>
    </lineage>
</organism>
<dbReference type="PROSITE" id="PS51257">
    <property type="entry name" value="PROKAR_LIPOPROTEIN"/>
    <property type="match status" value="1"/>
</dbReference>
<evidence type="ECO:0000256" key="1">
    <source>
        <dbReference type="SAM" id="SignalP"/>
    </source>
</evidence>
<sequence>MKKILFPLTLVAAILLLTLQSCDKVKDIVKANVPVTMEYDIVIPQVTDASQPASVTTDLAFDIDAAIKDANKQLGVGNVKSASLSSVTLSILPENQDPQDNLTALSMLNLSMSSDQKPEWVSICSLNQAPTEPYELNLPVNQNADLSGYFTSDNFHFKADVKANRTTTKVIKCKATIKFIVVASL</sequence>
<accession>A0A5M6CHN4</accession>
<feature type="chain" id="PRO_5024424778" description="DUF1735 domain-containing protein" evidence="1">
    <location>
        <begin position="24"/>
        <end position="185"/>
    </location>
</feature>
<proteinExistence type="predicted"/>
<dbReference type="AlphaFoldDB" id="A0A5M6CHN4"/>
<gene>
    <name evidence="2" type="ORF">F0919_08650</name>
</gene>
<evidence type="ECO:0000313" key="2">
    <source>
        <dbReference type="EMBL" id="KAA5534674.1"/>
    </source>
</evidence>
<evidence type="ECO:0008006" key="4">
    <source>
        <dbReference type="Google" id="ProtNLM"/>
    </source>
</evidence>
<name>A0A5M6CHN4_9BACT</name>
<evidence type="ECO:0000313" key="3">
    <source>
        <dbReference type="Proteomes" id="UP000323632"/>
    </source>
</evidence>
<reference evidence="2 3" key="1">
    <citation type="submission" date="2019-09" db="EMBL/GenBank/DDBJ databases">
        <title>Genome sequence and assembly of Taibaiella sp.</title>
        <authorList>
            <person name="Chhetri G."/>
        </authorList>
    </citation>
    <scope>NUCLEOTIDE SEQUENCE [LARGE SCALE GENOMIC DNA]</scope>
    <source>
        <strain evidence="2 3">KVB11</strain>
    </source>
</reference>
<feature type="signal peptide" evidence="1">
    <location>
        <begin position="1"/>
        <end position="23"/>
    </location>
</feature>
<dbReference type="RefSeq" id="WP_150032353.1">
    <property type="nucleotide sequence ID" value="NZ_VWSH01000002.1"/>
</dbReference>
<dbReference type="EMBL" id="VWSH01000002">
    <property type="protein sequence ID" value="KAA5534674.1"/>
    <property type="molecule type" value="Genomic_DNA"/>
</dbReference>
<comment type="caution">
    <text evidence="2">The sequence shown here is derived from an EMBL/GenBank/DDBJ whole genome shotgun (WGS) entry which is preliminary data.</text>
</comment>
<dbReference type="Proteomes" id="UP000323632">
    <property type="component" value="Unassembled WGS sequence"/>
</dbReference>
<protein>
    <recommendedName>
        <fullName evidence="4">DUF1735 domain-containing protein</fullName>
    </recommendedName>
</protein>